<proteinExistence type="inferred from homology"/>
<dbReference type="Pfam" id="PF00332">
    <property type="entry name" value="Glyco_hydro_17"/>
    <property type="match status" value="1"/>
</dbReference>
<dbReference type="Pfam" id="PF07983">
    <property type="entry name" value="X8"/>
    <property type="match status" value="1"/>
</dbReference>
<dbReference type="Proteomes" id="UP000734854">
    <property type="component" value="Unassembled WGS sequence"/>
</dbReference>
<accession>A0A8J5HX39</accession>
<keyword evidence="18" id="KW-1185">Reference proteome</keyword>
<feature type="chain" id="PRO_5035259686" description="glucan endo-1,3-beta-D-glucosidase" evidence="15">
    <location>
        <begin position="24"/>
        <end position="510"/>
    </location>
</feature>
<organism evidence="17 18">
    <name type="scientific">Zingiber officinale</name>
    <name type="common">Ginger</name>
    <name type="synonym">Amomum zingiber</name>
    <dbReference type="NCBI Taxonomy" id="94328"/>
    <lineage>
        <taxon>Eukaryota</taxon>
        <taxon>Viridiplantae</taxon>
        <taxon>Streptophyta</taxon>
        <taxon>Embryophyta</taxon>
        <taxon>Tracheophyta</taxon>
        <taxon>Spermatophyta</taxon>
        <taxon>Magnoliopsida</taxon>
        <taxon>Liliopsida</taxon>
        <taxon>Zingiberales</taxon>
        <taxon>Zingiberaceae</taxon>
        <taxon>Zingiber</taxon>
    </lineage>
</organism>
<evidence type="ECO:0000313" key="17">
    <source>
        <dbReference type="EMBL" id="KAG6537487.1"/>
    </source>
</evidence>
<dbReference type="FunFam" id="1.20.58.1040:FF:000001">
    <property type="entry name" value="Glucan endo-1,3-beta-glucosidase 4"/>
    <property type="match status" value="1"/>
</dbReference>
<name>A0A8J5HX39_ZINOF</name>
<dbReference type="GO" id="GO:0042973">
    <property type="term" value="F:glucan endo-1,3-beta-D-glucosidase activity"/>
    <property type="evidence" value="ECO:0007669"/>
    <property type="project" value="UniProtKB-EC"/>
</dbReference>
<evidence type="ECO:0000259" key="16">
    <source>
        <dbReference type="SMART" id="SM00768"/>
    </source>
</evidence>
<feature type="domain" description="X8" evidence="16">
    <location>
        <begin position="371"/>
        <end position="456"/>
    </location>
</feature>
<dbReference type="GO" id="GO:0006952">
    <property type="term" value="P:defense response"/>
    <property type="evidence" value="ECO:0007669"/>
    <property type="project" value="UniProtKB-KW"/>
</dbReference>
<dbReference type="InterPro" id="IPR044965">
    <property type="entry name" value="Glyco_hydro_17_plant"/>
</dbReference>
<dbReference type="PANTHER" id="PTHR32227">
    <property type="entry name" value="GLUCAN ENDO-1,3-BETA-GLUCOSIDASE BG1-RELATED-RELATED"/>
    <property type="match status" value="1"/>
</dbReference>
<evidence type="ECO:0000256" key="1">
    <source>
        <dbReference type="ARBA" id="ARBA00000382"/>
    </source>
</evidence>
<keyword evidence="13" id="KW-0326">Glycosidase</keyword>
<dbReference type="InterPro" id="IPR012946">
    <property type="entry name" value="X8"/>
</dbReference>
<dbReference type="GO" id="GO:0005886">
    <property type="term" value="C:plasma membrane"/>
    <property type="evidence" value="ECO:0007669"/>
    <property type="project" value="UniProtKB-SubCell"/>
</dbReference>
<keyword evidence="8" id="KW-0378">Hydrolase</keyword>
<keyword evidence="6" id="KW-0449">Lipoprotein</keyword>
<dbReference type="EMBL" id="JACMSC010000001">
    <property type="protein sequence ID" value="KAG6537487.1"/>
    <property type="molecule type" value="Genomic_DNA"/>
</dbReference>
<dbReference type="SMART" id="SM00768">
    <property type="entry name" value="X8"/>
    <property type="match status" value="1"/>
</dbReference>
<dbReference type="AlphaFoldDB" id="A0A8J5HX39"/>
<dbReference type="OrthoDB" id="941679at2759"/>
<dbReference type="FunFam" id="3.20.20.80:FF:000002">
    <property type="entry name" value="Glucan endo-1,3-beta-glucosidase 3"/>
    <property type="match status" value="1"/>
</dbReference>
<evidence type="ECO:0000256" key="15">
    <source>
        <dbReference type="SAM" id="SignalP"/>
    </source>
</evidence>
<evidence type="ECO:0000256" key="13">
    <source>
        <dbReference type="ARBA" id="ARBA00023295"/>
    </source>
</evidence>
<evidence type="ECO:0000256" key="4">
    <source>
        <dbReference type="ARBA" id="ARBA00012780"/>
    </source>
</evidence>
<keyword evidence="11" id="KW-1015">Disulfide bond</keyword>
<keyword evidence="6" id="KW-0336">GPI-anchor</keyword>
<protein>
    <recommendedName>
        <fullName evidence="4">glucan endo-1,3-beta-D-glucosidase</fullName>
        <ecNumber evidence="4">3.2.1.39</ecNumber>
    </recommendedName>
</protein>
<dbReference type="GO" id="GO:0009506">
    <property type="term" value="C:plasmodesma"/>
    <property type="evidence" value="ECO:0007669"/>
    <property type="project" value="UniProtKB-ARBA"/>
</dbReference>
<evidence type="ECO:0000256" key="9">
    <source>
        <dbReference type="ARBA" id="ARBA00022821"/>
    </source>
</evidence>
<dbReference type="InterPro" id="IPR000490">
    <property type="entry name" value="Glyco_hydro_17"/>
</dbReference>
<keyword evidence="9" id="KW-0611">Plant defense</keyword>
<evidence type="ECO:0000256" key="14">
    <source>
        <dbReference type="RuleBase" id="RU004335"/>
    </source>
</evidence>
<comment type="caution">
    <text evidence="17">The sequence shown here is derived from an EMBL/GenBank/DDBJ whole genome shotgun (WGS) entry which is preliminary data.</text>
</comment>
<dbReference type="EC" id="3.2.1.39" evidence="4"/>
<comment type="similarity">
    <text evidence="3 14">Belongs to the glycosyl hydrolase 17 family.</text>
</comment>
<evidence type="ECO:0000256" key="6">
    <source>
        <dbReference type="ARBA" id="ARBA00022622"/>
    </source>
</evidence>
<comment type="catalytic activity">
    <reaction evidence="1">
        <text>Hydrolysis of (1-&gt;3)-beta-D-glucosidic linkages in (1-&gt;3)-beta-D-glucans.</text>
        <dbReference type="EC" id="3.2.1.39"/>
    </reaction>
</comment>
<keyword evidence="7 15" id="KW-0732">Signal</keyword>
<dbReference type="GO" id="GO:0005975">
    <property type="term" value="P:carbohydrate metabolic process"/>
    <property type="evidence" value="ECO:0007669"/>
    <property type="project" value="InterPro"/>
</dbReference>
<feature type="signal peptide" evidence="15">
    <location>
        <begin position="1"/>
        <end position="23"/>
    </location>
</feature>
<evidence type="ECO:0000313" key="18">
    <source>
        <dbReference type="Proteomes" id="UP000734854"/>
    </source>
</evidence>
<comment type="subcellular location">
    <subcellularLocation>
        <location evidence="2">Cell membrane</location>
        <topology evidence="2">Lipid-anchor</topology>
        <topology evidence="2">GPI-anchor</topology>
    </subcellularLocation>
</comment>
<evidence type="ECO:0000256" key="12">
    <source>
        <dbReference type="ARBA" id="ARBA00023180"/>
    </source>
</evidence>
<evidence type="ECO:0000256" key="2">
    <source>
        <dbReference type="ARBA" id="ARBA00004609"/>
    </source>
</evidence>
<evidence type="ECO:0000256" key="7">
    <source>
        <dbReference type="ARBA" id="ARBA00022729"/>
    </source>
</evidence>
<sequence length="510" mass="54477">MGSNPYPLFLFLLIHYFLAVGAAAGSRSAKAPFVGVNIGTDLSNLLSPADIAAFLKAQQIQHVRLYDADSGILSALAGAGVSVALGVPNDQLIALGSSNASAAAWVARHILPFDPDTPISAVAVGDEVPTAVPNALPVLLPALRSLSAALAAANLSSIPVSTPLPFSVILDPFPPSQAYFNQTLASAFLLPLLQFLNDTGAPLMLNLYPYYAFMQSRGAVPLDNALFRPLAPALEEVDPNTLLHYTNVLDAMVDAAYVSMRNLNFSTVPVLITETGWPHNGARRDEPHATPDLASTYNSNLIRHVFGRTGTPMRPEATPSVYIYELFDEDLRPGPVSEASWGLFYGNGTAVYLLRSTGAGGFLANDTTDRTYCMAAEGADRRSLQAALDWACGPGRANCSDLQPGESCYLPNDVRDHASYAFDSYYQSQSKAAGSCYFQGIAMITTTDPSHGNCIFPGSKQMNMTSEGSNATETSKAGIPPRLRLTEQNNNIVFMILNMILVVSVSTMRL</sequence>
<keyword evidence="10" id="KW-0472">Membrane</keyword>
<gene>
    <name evidence="17" type="ORF">ZIOFF_002581</name>
</gene>
<evidence type="ECO:0000256" key="10">
    <source>
        <dbReference type="ARBA" id="ARBA00023136"/>
    </source>
</evidence>
<evidence type="ECO:0000256" key="5">
    <source>
        <dbReference type="ARBA" id="ARBA00022475"/>
    </source>
</evidence>
<reference evidence="17 18" key="1">
    <citation type="submission" date="2020-08" db="EMBL/GenBank/DDBJ databases">
        <title>Plant Genome Project.</title>
        <authorList>
            <person name="Zhang R.-G."/>
        </authorList>
    </citation>
    <scope>NUCLEOTIDE SEQUENCE [LARGE SCALE GENOMIC DNA]</scope>
    <source>
        <tissue evidence="17">Rhizome</tissue>
    </source>
</reference>
<evidence type="ECO:0000256" key="3">
    <source>
        <dbReference type="ARBA" id="ARBA00008773"/>
    </source>
</evidence>
<dbReference type="GO" id="GO:0098552">
    <property type="term" value="C:side of membrane"/>
    <property type="evidence" value="ECO:0007669"/>
    <property type="project" value="UniProtKB-KW"/>
</dbReference>
<evidence type="ECO:0000256" key="11">
    <source>
        <dbReference type="ARBA" id="ARBA00023157"/>
    </source>
</evidence>
<keyword evidence="12" id="KW-0325">Glycoprotein</keyword>
<keyword evidence="5" id="KW-1003">Cell membrane</keyword>
<evidence type="ECO:0000256" key="8">
    <source>
        <dbReference type="ARBA" id="ARBA00022801"/>
    </source>
</evidence>